<sequence length="924" mass="105586">MPQPQQNNNINNRQQQLNAIRSSLLPFQQQQQKLPQKLENGLNEEKFENKDEDDRLLDVKKLEMVRSIVDAGYDQESAFYALKLVNFRSAADALRVLHTIKTDIIQQHSNNINNSSHLPIVTVTTTPTCSFVPTTSPSSSRKPQSNALPFTNRPIHRTPTLAHRPTPITQTLRQSQSFGPSDAHIATAASVAATKLNPPPPFNAHHPPLSASGGGGTVIRIERNQTQQPLLIKNDKTTTNFPPNFPSKNIDESTKPSTSLLSSQKHSILPQQPPQCVQRIFIDPKVANNNISNNAIQTQENRRRHTEERSTSPLPESVAKRLKSGTYERGCKPCRPSMFRFFMEQHIEKLTQQFHERRKRARQLSHEMEAAGLADNVKDNMLRLLKNKESKYLRLQRQKMNRRMFRLIRHIGIGAFGKVTLVRKKDTDQVYAMKTLIKADVIQKQQAAHVKAERDILAEANSPWIVKLFFSFQDAQNLYFIMEYVPGGDMMQLLINMGIFPESLARDIKPDNILIDKGGHIKLTDFGLCTGLRWTHDKRHYVVYDNHEDGATHLREDSFSLPPGFDQRWKVLEMRHHHKRNRAHSVVGTGNYMAPEVIQRTGHTQLCDWWSVGVILYEMVFGRPPFMSRVDDPAETQYMIVHWYRFLDLKNPMGARLSRQCIECIARLCCDQGIRLGHRQGAKDIKEHVWFKGIDFLNLRNITPEHVPRVRHPEDTSNFDTFEVCRTDEEEDDEDNEINEDKNIKQMAAVTPSNVLRENKENGKKHSSNIQQQQQLPPNFIDFTFRHFFSDGIGGSTSAIRPGGHHGPLRPSLAPLMESAERQAAAMKKANETKTTNSKNKMVQSPTIPILSSPSSSNNQTTILQIGEFPRKEDSKLKEEEEKLLIGQRKKFQALRLADNNDNWSTSNEDEEEENEWSTAASRC</sequence>
<evidence type="ECO:0000256" key="12">
    <source>
        <dbReference type="ARBA" id="ARBA00022840"/>
    </source>
</evidence>
<keyword evidence="5" id="KW-0963">Cytoplasm</keyword>
<dbReference type="GO" id="GO:0035329">
    <property type="term" value="P:hippo signaling"/>
    <property type="evidence" value="ECO:0007669"/>
    <property type="project" value="TreeGrafter"/>
</dbReference>
<evidence type="ECO:0000256" key="1">
    <source>
        <dbReference type="ARBA" id="ARBA00001946"/>
    </source>
</evidence>
<feature type="region of interest" description="Disordered" evidence="18">
    <location>
        <begin position="234"/>
        <end position="258"/>
    </location>
</feature>
<dbReference type="PANTHER" id="PTHR24356">
    <property type="entry name" value="SERINE/THREONINE-PROTEIN KINASE"/>
    <property type="match status" value="1"/>
</dbReference>
<dbReference type="InterPro" id="IPR011009">
    <property type="entry name" value="Kinase-like_dom_sf"/>
</dbReference>
<name>A0A915NCA7_MELJA</name>
<dbReference type="EC" id="2.7.11.1" evidence="4"/>
<evidence type="ECO:0000256" key="15">
    <source>
        <dbReference type="ARBA" id="ARBA00048679"/>
    </source>
</evidence>
<keyword evidence="21" id="KW-1185">Reference proteome</keyword>
<evidence type="ECO:0000256" key="7">
    <source>
        <dbReference type="ARBA" id="ARBA00022553"/>
    </source>
</evidence>
<dbReference type="InterPro" id="IPR000961">
    <property type="entry name" value="AGC-kinase_C"/>
</dbReference>
<feature type="compositionally biased region" description="Low complexity" evidence="18">
    <location>
        <begin position="844"/>
        <end position="859"/>
    </location>
</feature>
<dbReference type="GO" id="GO:1900181">
    <property type="term" value="P:negative regulation of protein localization to nucleus"/>
    <property type="evidence" value="ECO:0007669"/>
    <property type="project" value="UniProtKB-ARBA"/>
</dbReference>
<evidence type="ECO:0000259" key="20">
    <source>
        <dbReference type="PROSITE" id="PS51285"/>
    </source>
</evidence>
<evidence type="ECO:0000256" key="10">
    <source>
        <dbReference type="ARBA" id="ARBA00022741"/>
    </source>
</evidence>
<dbReference type="GO" id="GO:0005524">
    <property type="term" value="F:ATP binding"/>
    <property type="evidence" value="ECO:0007669"/>
    <property type="project" value="UniProtKB-UniRule"/>
</dbReference>
<accession>A0A915NCA7</accession>
<dbReference type="GO" id="GO:0000082">
    <property type="term" value="P:G1/S transition of mitotic cell cycle"/>
    <property type="evidence" value="ECO:0007669"/>
    <property type="project" value="TreeGrafter"/>
</dbReference>
<evidence type="ECO:0000256" key="13">
    <source>
        <dbReference type="ARBA" id="ARBA00022842"/>
    </source>
</evidence>
<evidence type="ECO:0000256" key="5">
    <source>
        <dbReference type="ARBA" id="ARBA00022490"/>
    </source>
</evidence>
<dbReference type="SMART" id="SM00220">
    <property type="entry name" value="S_TKc"/>
    <property type="match status" value="1"/>
</dbReference>
<dbReference type="WBParaSite" id="scaffold8871_cov302.g13435">
    <property type="protein sequence ID" value="scaffold8871_cov302.g13435"/>
    <property type="gene ID" value="scaffold8871_cov302.g13435"/>
</dbReference>
<dbReference type="GO" id="GO:0046872">
    <property type="term" value="F:metal ion binding"/>
    <property type="evidence" value="ECO:0007669"/>
    <property type="project" value="UniProtKB-KW"/>
</dbReference>
<comment type="similarity">
    <text evidence="3">Belongs to the protein kinase superfamily. AGC Ser/Thr protein kinase family.</text>
</comment>
<dbReference type="SUPFAM" id="SSF56112">
    <property type="entry name" value="Protein kinase-like (PK-like)"/>
    <property type="match status" value="1"/>
</dbReference>
<dbReference type="Pfam" id="PF00069">
    <property type="entry name" value="Pkinase"/>
    <property type="match status" value="2"/>
</dbReference>
<evidence type="ECO:0000256" key="6">
    <source>
        <dbReference type="ARBA" id="ARBA00022527"/>
    </source>
</evidence>
<keyword evidence="9" id="KW-0479">Metal-binding</keyword>
<dbReference type="Gene3D" id="3.30.200.20">
    <property type="entry name" value="Phosphorylase Kinase, domain 1"/>
    <property type="match status" value="2"/>
</dbReference>
<feature type="domain" description="AGC-kinase C-terminal" evidence="20">
    <location>
        <begin position="692"/>
        <end position="795"/>
    </location>
</feature>
<dbReference type="GO" id="GO:0043065">
    <property type="term" value="P:positive regulation of apoptotic process"/>
    <property type="evidence" value="ECO:0007669"/>
    <property type="project" value="TreeGrafter"/>
</dbReference>
<dbReference type="InterPro" id="IPR017441">
    <property type="entry name" value="Protein_kinase_ATP_BS"/>
</dbReference>
<evidence type="ECO:0000256" key="17">
    <source>
        <dbReference type="SAM" id="Coils"/>
    </source>
</evidence>
<keyword evidence="6" id="KW-0723">Serine/threonine-protein kinase</keyword>
<feature type="region of interest" description="Disordered" evidence="18">
    <location>
        <begin position="899"/>
        <end position="924"/>
    </location>
</feature>
<keyword evidence="13" id="KW-0460">Magnesium</keyword>
<feature type="binding site" evidence="16">
    <location>
        <position position="434"/>
    </location>
    <ligand>
        <name>ATP</name>
        <dbReference type="ChEBI" id="CHEBI:30616"/>
    </ligand>
</feature>
<dbReference type="PROSITE" id="PS00107">
    <property type="entry name" value="PROTEIN_KINASE_ATP"/>
    <property type="match status" value="1"/>
</dbReference>
<keyword evidence="17" id="KW-0175">Coiled coil</keyword>
<dbReference type="PANTHER" id="PTHR24356:SF418">
    <property type="entry name" value="SERINE_THREONINE-PROTEIN KINASE WARTS"/>
    <property type="match status" value="1"/>
</dbReference>
<comment type="catalytic activity">
    <reaction evidence="15">
        <text>L-seryl-[protein] + ATP = O-phospho-L-seryl-[protein] + ADP + H(+)</text>
        <dbReference type="Rhea" id="RHEA:17989"/>
        <dbReference type="Rhea" id="RHEA-COMP:9863"/>
        <dbReference type="Rhea" id="RHEA-COMP:11604"/>
        <dbReference type="ChEBI" id="CHEBI:15378"/>
        <dbReference type="ChEBI" id="CHEBI:29999"/>
        <dbReference type="ChEBI" id="CHEBI:30616"/>
        <dbReference type="ChEBI" id="CHEBI:83421"/>
        <dbReference type="ChEBI" id="CHEBI:456216"/>
        <dbReference type="EC" id="2.7.11.1"/>
    </reaction>
</comment>
<dbReference type="InterPro" id="IPR050236">
    <property type="entry name" value="Ser_Thr_kinase_AGC"/>
</dbReference>
<feature type="region of interest" description="Disordered" evidence="18">
    <location>
        <begin position="31"/>
        <end position="51"/>
    </location>
</feature>
<evidence type="ECO:0000259" key="19">
    <source>
        <dbReference type="PROSITE" id="PS50011"/>
    </source>
</evidence>
<evidence type="ECO:0000256" key="9">
    <source>
        <dbReference type="ARBA" id="ARBA00022723"/>
    </source>
</evidence>
<dbReference type="FunFam" id="1.10.510.10:FF:000024">
    <property type="entry name" value="Probable serine/threonine-protein kinase cot-1"/>
    <property type="match status" value="1"/>
</dbReference>
<feature type="coiled-coil region" evidence="17">
    <location>
        <begin position="347"/>
        <end position="398"/>
    </location>
</feature>
<dbReference type="AlphaFoldDB" id="A0A915NCA7"/>
<evidence type="ECO:0000256" key="8">
    <source>
        <dbReference type="ARBA" id="ARBA00022679"/>
    </source>
</evidence>
<dbReference type="Proteomes" id="UP000887561">
    <property type="component" value="Unplaced"/>
</dbReference>
<dbReference type="FunFam" id="3.30.200.20:FF:000391">
    <property type="entry name" value="Large tumor suppressor kinase 1"/>
    <property type="match status" value="1"/>
</dbReference>
<dbReference type="GO" id="GO:0004674">
    <property type="term" value="F:protein serine/threonine kinase activity"/>
    <property type="evidence" value="ECO:0007669"/>
    <property type="project" value="UniProtKB-KW"/>
</dbReference>
<proteinExistence type="inferred from homology"/>
<dbReference type="PROSITE" id="PS50011">
    <property type="entry name" value="PROTEIN_KINASE_DOM"/>
    <property type="match status" value="1"/>
</dbReference>
<evidence type="ECO:0000313" key="22">
    <source>
        <dbReference type="WBParaSite" id="scaffold8871_cov302.g13435"/>
    </source>
</evidence>
<reference evidence="22" key="1">
    <citation type="submission" date="2022-11" db="UniProtKB">
        <authorList>
            <consortium name="WormBaseParasite"/>
        </authorList>
    </citation>
    <scope>IDENTIFICATION</scope>
</reference>
<dbReference type="GO" id="GO:0071944">
    <property type="term" value="C:cell periphery"/>
    <property type="evidence" value="ECO:0007669"/>
    <property type="project" value="UniProtKB-ARBA"/>
</dbReference>
<dbReference type="InterPro" id="IPR000719">
    <property type="entry name" value="Prot_kinase_dom"/>
</dbReference>
<evidence type="ECO:0000256" key="4">
    <source>
        <dbReference type="ARBA" id="ARBA00012513"/>
    </source>
</evidence>
<feature type="region of interest" description="Disordered" evidence="18">
    <location>
        <begin position="132"/>
        <end position="163"/>
    </location>
</feature>
<comment type="cofactor">
    <cofactor evidence="1">
        <name>Mg(2+)</name>
        <dbReference type="ChEBI" id="CHEBI:18420"/>
    </cofactor>
</comment>
<dbReference type="GO" id="GO:0046620">
    <property type="term" value="P:regulation of organ growth"/>
    <property type="evidence" value="ECO:0007669"/>
    <property type="project" value="TreeGrafter"/>
</dbReference>
<comment type="catalytic activity">
    <reaction evidence="14">
        <text>L-threonyl-[protein] + ATP = O-phospho-L-threonyl-[protein] + ADP + H(+)</text>
        <dbReference type="Rhea" id="RHEA:46608"/>
        <dbReference type="Rhea" id="RHEA-COMP:11060"/>
        <dbReference type="Rhea" id="RHEA-COMP:11605"/>
        <dbReference type="ChEBI" id="CHEBI:15378"/>
        <dbReference type="ChEBI" id="CHEBI:30013"/>
        <dbReference type="ChEBI" id="CHEBI:30616"/>
        <dbReference type="ChEBI" id="CHEBI:61977"/>
        <dbReference type="ChEBI" id="CHEBI:456216"/>
        <dbReference type="EC" id="2.7.11.1"/>
    </reaction>
</comment>
<feature type="compositionally biased region" description="Polar residues" evidence="18">
    <location>
        <begin position="833"/>
        <end position="843"/>
    </location>
</feature>
<feature type="domain" description="Protein kinase" evidence="19">
    <location>
        <begin position="405"/>
        <end position="691"/>
    </location>
</feature>
<keyword evidence="10 16" id="KW-0547">Nucleotide-binding</keyword>
<evidence type="ECO:0000313" key="21">
    <source>
        <dbReference type="Proteomes" id="UP000887561"/>
    </source>
</evidence>
<keyword evidence="12 16" id="KW-0067">ATP-binding</keyword>
<evidence type="ECO:0000256" key="3">
    <source>
        <dbReference type="ARBA" id="ARBA00009903"/>
    </source>
</evidence>
<evidence type="ECO:0000256" key="14">
    <source>
        <dbReference type="ARBA" id="ARBA00047899"/>
    </source>
</evidence>
<dbReference type="GO" id="GO:0005737">
    <property type="term" value="C:cytoplasm"/>
    <property type="evidence" value="ECO:0007669"/>
    <property type="project" value="UniProtKB-SubCell"/>
</dbReference>
<keyword evidence="7" id="KW-0597">Phosphoprotein</keyword>
<protein>
    <recommendedName>
        <fullName evidence="4">non-specific serine/threonine protein kinase</fullName>
        <ecNumber evidence="4">2.7.11.1</ecNumber>
    </recommendedName>
</protein>
<comment type="subcellular location">
    <subcellularLocation>
        <location evidence="2">Cytoplasm</location>
    </subcellularLocation>
</comment>
<keyword evidence="8" id="KW-0808">Transferase</keyword>
<dbReference type="PROSITE" id="PS51285">
    <property type="entry name" value="AGC_KINASE_CTER"/>
    <property type="match status" value="1"/>
</dbReference>
<dbReference type="GO" id="GO:0007010">
    <property type="term" value="P:cytoskeleton organization"/>
    <property type="evidence" value="ECO:0007669"/>
    <property type="project" value="UniProtKB-ARBA"/>
</dbReference>
<evidence type="ECO:0000256" key="11">
    <source>
        <dbReference type="ARBA" id="ARBA00022777"/>
    </source>
</evidence>
<keyword evidence="11" id="KW-0418">Kinase</keyword>
<dbReference type="Gene3D" id="1.10.510.10">
    <property type="entry name" value="Transferase(Phosphotransferase) domain 1"/>
    <property type="match status" value="2"/>
</dbReference>
<dbReference type="CDD" id="cd21774">
    <property type="entry name" value="MobB_LATS"/>
    <property type="match status" value="1"/>
</dbReference>
<evidence type="ECO:0000256" key="2">
    <source>
        <dbReference type="ARBA" id="ARBA00004496"/>
    </source>
</evidence>
<dbReference type="SMART" id="SM00133">
    <property type="entry name" value="S_TK_X"/>
    <property type="match status" value="1"/>
</dbReference>
<feature type="region of interest" description="Disordered" evidence="18">
    <location>
        <begin position="831"/>
        <end position="859"/>
    </location>
</feature>
<organism evidence="21 22">
    <name type="scientific">Meloidogyne javanica</name>
    <name type="common">Root-knot nematode worm</name>
    <dbReference type="NCBI Taxonomy" id="6303"/>
    <lineage>
        <taxon>Eukaryota</taxon>
        <taxon>Metazoa</taxon>
        <taxon>Ecdysozoa</taxon>
        <taxon>Nematoda</taxon>
        <taxon>Chromadorea</taxon>
        <taxon>Rhabditida</taxon>
        <taxon>Tylenchina</taxon>
        <taxon>Tylenchomorpha</taxon>
        <taxon>Tylenchoidea</taxon>
        <taxon>Meloidogynidae</taxon>
        <taxon>Meloidogyninae</taxon>
        <taxon>Meloidogyne</taxon>
        <taxon>Meloidogyne incognita group</taxon>
    </lineage>
</organism>
<feature type="region of interest" description="Disordered" evidence="18">
    <location>
        <begin position="292"/>
        <end position="319"/>
    </location>
</feature>
<evidence type="ECO:0000256" key="16">
    <source>
        <dbReference type="PROSITE-ProRule" id="PRU10141"/>
    </source>
</evidence>
<evidence type="ECO:0000256" key="18">
    <source>
        <dbReference type="SAM" id="MobiDB-lite"/>
    </source>
</evidence>